<reference evidence="2" key="1">
    <citation type="journal article" date="2020" name="Stud. Mycol.">
        <title>101 Dothideomycetes genomes: a test case for predicting lifestyles and emergence of pathogens.</title>
        <authorList>
            <person name="Haridas S."/>
            <person name="Albert R."/>
            <person name="Binder M."/>
            <person name="Bloem J."/>
            <person name="Labutti K."/>
            <person name="Salamov A."/>
            <person name="Andreopoulos B."/>
            <person name="Baker S."/>
            <person name="Barry K."/>
            <person name="Bills G."/>
            <person name="Bluhm B."/>
            <person name="Cannon C."/>
            <person name="Castanera R."/>
            <person name="Culley D."/>
            <person name="Daum C."/>
            <person name="Ezra D."/>
            <person name="Gonzalez J."/>
            <person name="Henrissat B."/>
            <person name="Kuo A."/>
            <person name="Liang C."/>
            <person name="Lipzen A."/>
            <person name="Lutzoni F."/>
            <person name="Magnuson J."/>
            <person name="Mondo S."/>
            <person name="Nolan M."/>
            <person name="Ohm R."/>
            <person name="Pangilinan J."/>
            <person name="Park H.-J."/>
            <person name="Ramirez L."/>
            <person name="Alfaro M."/>
            <person name="Sun H."/>
            <person name="Tritt A."/>
            <person name="Yoshinaga Y."/>
            <person name="Zwiers L.-H."/>
            <person name="Turgeon B."/>
            <person name="Goodwin S."/>
            <person name="Spatafora J."/>
            <person name="Crous P."/>
            <person name="Grigoriev I."/>
        </authorList>
    </citation>
    <scope>NUCLEOTIDE SEQUENCE</scope>
    <source>
        <strain evidence="2">CBS 119687</strain>
    </source>
</reference>
<name>A0A6A6AHF4_9PLEO</name>
<evidence type="ECO:0000256" key="1">
    <source>
        <dbReference type="SAM" id="MobiDB-lite"/>
    </source>
</evidence>
<proteinExistence type="predicted"/>
<feature type="compositionally biased region" description="Polar residues" evidence="1">
    <location>
        <begin position="164"/>
        <end position="183"/>
    </location>
</feature>
<accession>A0A6A6AHF4</accession>
<feature type="compositionally biased region" description="Basic and acidic residues" evidence="1">
    <location>
        <begin position="46"/>
        <end position="55"/>
    </location>
</feature>
<sequence length="204" mass="22913">MSKKYPKSHVRQDGPSRDAQSREHNRSRPTSQSTNEPSNHQATSSQEHRSSRPETSDANYNSQPPFRPPHRLYSTHEQQQPSHPVPRPWETINPEIYAVINNPALNLAPLAPAPAPPPHSSTHHHTSQSSSSTPALHQHTTQHTNAYPQPPPPYQPPTPPHQHLSPSTLQAHNQHLPPTTTTARYLHEAQRAGPWNTVYDERST</sequence>
<organism evidence="2 3">
    <name type="scientific">Dothidotthia symphoricarpi CBS 119687</name>
    <dbReference type="NCBI Taxonomy" id="1392245"/>
    <lineage>
        <taxon>Eukaryota</taxon>
        <taxon>Fungi</taxon>
        <taxon>Dikarya</taxon>
        <taxon>Ascomycota</taxon>
        <taxon>Pezizomycotina</taxon>
        <taxon>Dothideomycetes</taxon>
        <taxon>Pleosporomycetidae</taxon>
        <taxon>Pleosporales</taxon>
        <taxon>Dothidotthiaceae</taxon>
        <taxon>Dothidotthia</taxon>
    </lineage>
</organism>
<feature type="region of interest" description="Disordered" evidence="1">
    <location>
        <begin position="107"/>
        <end position="204"/>
    </location>
</feature>
<feature type="region of interest" description="Disordered" evidence="1">
    <location>
        <begin position="1"/>
        <end position="89"/>
    </location>
</feature>
<feature type="compositionally biased region" description="Pro residues" evidence="1">
    <location>
        <begin position="148"/>
        <end position="160"/>
    </location>
</feature>
<dbReference type="AlphaFoldDB" id="A0A6A6AHF4"/>
<dbReference type="EMBL" id="ML977502">
    <property type="protein sequence ID" value="KAF2131379.1"/>
    <property type="molecule type" value="Genomic_DNA"/>
</dbReference>
<feature type="compositionally biased region" description="Basic and acidic residues" evidence="1">
    <location>
        <begin position="10"/>
        <end position="26"/>
    </location>
</feature>
<evidence type="ECO:0000313" key="3">
    <source>
        <dbReference type="Proteomes" id="UP000799771"/>
    </source>
</evidence>
<feature type="compositionally biased region" description="Polar residues" evidence="1">
    <location>
        <begin position="28"/>
        <end position="45"/>
    </location>
</feature>
<feature type="compositionally biased region" description="Low complexity" evidence="1">
    <location>
        <begin position="127"/>
        <end position="138"/>
    </location>
</feature>
<dbReference type="RefSeq" id="XP_033525766.1">
    <property type="nucleotide sequence ID" value="XM_033666558.1"/>
</dbReference>
<evidence type="ECO:0000313" key="2">
    <source>
        <dbReference type="EMBL" id="KAF2131379.1"/>
    </source>
</evidence>
<protein>
    <submittedName>
        <fullName evidence="2">Uncharacterized protein</fullName>
    </submittedName>
</protein>
<gene>
    <name evidence="2" type="ORF">P153DRAFT_355178</name>
</gene>
<dbReference type="GeneID" id="54406990"/>
<dbReference type="Proteomes" id="UP000799771">
    <property type="component" value="Unassembled WGS sequence"/>
</dbReference>
<keyword evidence="3" id="KW-1185">Reference proteome</keyword>